<keyword evidence="7 9" id="KW-1133">Transmembrane helix</keyword>
<feature type="transmembrane region" description="Helical" evidence="9">
    <location>
        <begin position="105"/>
        <end position="122"/>
    </location>
</feature>
<comment type="similarity">
    <text evidence="3">Belongs to the bacterial sugar transferase family.</text>
</comment>
<dbReference type="PANTHER" id="PTHR30576">
    <property type="entry name" value="COLANIC BIOSYNTHESIS UDP-GLUCOSE LIPID CARRIER TRANSFERASE"/>
    <property type="match status" value="1"/>
</dbReference>
<feature type="transmembrane region" description="Helical" evidence="9">
    <location>
        <begin position="24"/>
        <end position="45"/>
    </location>
</feature>
<sequence length="489" mass="55605">MDISQSNSSSLLFEKTFSPAINKIGLIISDMSAFLLAFAVTYWVMGKYGGELPAELSSLTNGIGYARIWSFAIIVLCGLTWFWSQLRHYTYRKPFWSELRECLQLVLALSIADLALVALSKWDFSRGQWFMLWSLALVLLPLFRFMTKAALHKAGFWSWPSLIIGCGSNARDAYMAIRSERLMGFDIMGFISPDGHGLESPVEGMPLLQGDMSSVIRDYPGAKLFLAVEYEQSELRDSWLRYLTAKGLRNVSVIPTLRGVPLHGTDMSHFFSHELLMLRVHNNLARLASRVVKRSFDIVVSSLLLLLLSPVLAYIGWKVSRDGGSSMYGHERVGQYGRKFKCLKFRSMIINSQEVLENLLASDPEARAEWDKDFKLKNDPRITPIGDFIRKTSLDELPQLWNVLKGEMSLVGPRPVVEAELERYGDDAEYYLMAKPGMTGLWQVSGRNDVDYATRVYLDGWYVKNWSLWYDIAIMFKTIGVVLHRDGAY</sequence>
<keyword evidence="8 9" id="KW-0472">Membrane</keyword>
<dbReference type="NCBIfam" id="TIGR03022">
    <property type="entry name" value="WbaP_sugtrans"/>
    <property type="match status" value="1"/>
</dbReference>
<dbReference type="EMBL" id="JBHSAF010000015">
    <property type="protein sequence ID" value="MFC3915080.1"/>
    <property type="molecule type" value="Genomic_DNA"/>
</dbReference>
<comment type="subcellular location">
    <subcellularLocation>
        <location evidence="2">Cell membrane</location>
    </subcellularLocation>
    <subcellularLocation>
        <location evidence="1">Membrane</location>
        <topology evidence="1">Multi-pass membrane protein</topology>
    </subcellularLocation>
</comment>
<dbReference type="Proteomes" id="UP001595692">
    <property type="component" value="Unassembled WGS sequence"/>
</dbReference>
<feature type="transmembrane region" description="Helical" evidence="9">
    <location>
        <begin position="296"/>
        <end position="317"/>
    </location>
</feature>
<keyword evidence="6 9" id="KW-0812">Transmembrane</keyword>
<evidence type="ECO:0000256" key="5">
    <source>
        <dbReference type="ARBA" id="ARBA00022679"/>
    </source>
</evidence>
<proteinExistence type="inferred from homology"/>
<feature type="transmembrane region" description="Helical" evidence="9">
    <location>
        <begin position="128"/>
        <end position="146"/>
    </location>
</feature>
<evidence type="ECO:0000256" key="8">
    <source>
        <dbReference type="ARBA" id="ARBA00023136"/>
    </source>
</evidence>
<dbReference type="InterPro" id="IPR003362">
    <property type="entry name" value="Bact_transf"/>
</dbReference>
<evidence type="ECO:0000259" key="10">
    <source>
        <dbReference type="Pfam" id="PF02397"/>
    </source>
</evidence>
<keyword evidence="4" id="KW-1003">Cell membrane</keyword>
<gene>
    <name evidence="11" type="primary">wbaP</name>
    <name evidence="11" type="ORF">ACFOSS_16680</name>
</gene>
<feature type="transmembrane region" description="Helical" evidence="9">
    <location>
        <begin position="65"/>
        <end position="84"/>
    </location>
</feature>
<organism evidence="11 12">
    <name type="scientific">Pseudaeromonas sharmana</name>
    <dbReference type="NCBI Taxonomy" id="328412"/>
    <lineage>
        <taxon>Bacteria</taxon>
        <taxon>Pseudomonadati</taxon>
        <taxon>Pseudomonadota</taxon>
        <taxon>Gammaproteobacteria</taxon>
        <taxon>Aeromonadales</taxon>
        <taxon>Aeromonadaceae</taxon>
        <taxon>Pseudaeromonas</taxon>
    </lineage>
</organism>
<evidence type="ECO:0000256" key="7">
    <source>
        <dbReference type="ARBA" id="ARBA00022989"/>
    </source>
</evidence>
<keyword evidence="12" id="KW-1185">Reference proteome</keyword>
<evidence type="ECO:0000256" key="9">
    <source>
        <dbReference type="SAM" id="Phobius"/>
    </source>
</evidence>
<feature type="domain" description="Bacterial sugar transferase" evidence="10">
    <location>
        <begin position="293"/>
        <end position="483"/>
    </location>
</feature>
<evidence type="ECO:0000256" key="6">
    <source>
        <dbReference type="ARBA" id="ARBA00022692"/>
    </source>
</evidence>
<dbReference type="PANTHER" id="PTHR30576:SF4">
    <property type="entry name" value="UNDECAPRENYL-PHOSPHATE GALACTOSE PHOSPHOTRANSFERASE"/>
    <property type="match status" value="1"/>
</dbReference>
<dbReference type="InterPro" id="IPR017472">
    <property type="entry name" value="Undecaprenyl-P_galact_Ptfrase"/>
</dbReference>
<accession>A0ABV8CSR6</accession>
<dbReference type="NCBIfam" id="TIGR03025">
    <property type="entry name" value="EPS_sugtrans"/>
    <property type="match status" value="1"/>
</dbReference>
<evidence type="ECO:0000256" key="3">
    <source>
        <dbReference type="ARBA" id="ARBA00006464"/>
    </source>
</evidence>
<evidence type="ECO:0000313" key="11">
    <source>
        <dbReference type="EMBL" id="MFC3915080.1"/>
    </source>
</evidence>
<name>A0ABV8CSR6_9GAMM</name>
<evidence type="ECO:0000256" key="4">
    <source>
        <dbReference type="ARBA" id="ARBA00022475"/>
    </source>
</evidence>
<evidence type="ECO:0000256" key="2">
    <source>
        <dbReference type="ARBA" id="ARBA00004236"/>
    </source>
</evidence>
<protein>
    <submittedName>
        <fullName evidence="11">Undecaprenyl-phosphate galactose phosphotransferase WbaP</fullName>
    </submittedName>
</protein>
<dbReference type="Gene3D" id="3.40.50.720">
    <property type="entry name" value="NAD(P)-binding Rossmann-like Domain"/>
    <property type="match status" value="1"/>
</dbReference>
<keyword evidence="5" id="KW-0808">Transferase</keyword>
<evidence type="ECO:0000313" key="12">
    <source>
        <dbReference type="Proteomes" id="UP001595692"/>
    </source>
</evidence>
<evidence type="ECO:0000256" key="1">
    <source>
        <dbReference type="ARBA" id="ARBA00004141"/>
    </source>
</evidence>
<dbReference type="Pfam" id="PF02397">
    <property type="entry name" value="Bac_transf"/>
    <property type="match status" value="1"/>
</dbReference>
<comment type="caution">
    <text evidence="11">The sequence shown here is derived from an EMBL/GenBank/DDBJ whole genome shotgun (WGS) entry which is preliminary data.</text>
</comment>
<dbReference type="InterPro" id="IPR017475">
    <property type="entry name" value="EPS_sugar_tfrase"/>
</dbReference>
<reference evidence="12" key="1">
    <citation type="journal article" date="2019" name="Int. J. Syst. Evol. Microbiol.">
        <title>The Global Catalogue of Microorganisms (GCM) 10K type strain sequencing project: providing services to taxonomists for standard genome sequencing and annotation.</title>
        <authorList>
            <consortium name="The Broad Institute Genomics Platform"/>
            <consortium name="The Broad Institute Genome Sequencing Center for Infectious Disease"/>
            <person name="Wu L."/>
            <person name="Ma J."/>
        </authorList>
    </citation>
    <scope>NUCLEOTIDE SEQUENCE [LARGE SCALE GENOMIC DNA]</scope>
    <source>
        <strain evidence="12">CCUG 54939</strain>
    </source>
</reference>